<organism evidence="1 2">
    <name type="scientific">Bacteroides oleiciplenus</name>
    <dbReference type="NCBI Taxonomy" id="626931"/>
    <lineage>
        <taxon>Bacteria</taxon>
        <taxon>Pseudomonadati</taxon>
        <taxon>Bacteroidota</taxon>
        <taxon>Bacteroidia</taxon>
        <taxon>Bacteroidales</taxon>
        <taxon>Bacteroidaceae</taxon>
        <taxon>Bacteroides</taxon>
    </lineage>
</organism>
<reference evidence="1 2" key="1">
    <citation type="submission" date="2018-08" db="EMBL/GenBank/DDBJ databases">
        <title>A genome reference for cultivated species of the human gut microbiota.</title>
        <authorList>
            <person name="Zou Y."/>
            <person name="Xue W."/>
            <person name="Luo G."/>
        </authorList>
    </citation>
    <scope>NUCLEOTIDE SEQUENCE [LARGE SCALE GENOMIC DNA]</scope>
    <source>
        <strain evidence="1 2">OM05-15BH</strain>
    </source>
</reference>
<proteinExistence type="predicted"/>
<dbReference type="Proteomes" id="UP000260983">
    <property type="component" value="Unassembled WGS sequence"/>
</dbReference>
<gene>
    <name evidence="1" type="ORF">DXB65_12930</name>
</gene>
<accession>A0A3E5BAJ8</accession>
<protein>
    <submittedName>
        <fullName evidence="1">Uncharacterized protein</fullName>
    </submittedName>
</protein>
<sequence>MLYIGRKVALLILQTLIRSYGFIIKTFGYTIRRCSFTIRSFGYSLLYGKGNFYFNVKQVFDRDKGSLLLMVEKMAISDNSL</sequence>
<comment type="caution">
    <text evidence="1">The sequence shown here is derived from an EMBL/GenBank/DDBJ whole genome shotgun (WGS) entry which is preliminary data.</text>
</comment>
<name>A0A3E5BAJ8_9BACE</name>
<evidence type="ECO:0000313" key="1">
    <source>
        <dbReference type="EMBL" id="RGN34620.1"/>
    </source>
</evidence>
<dbReference type="AlphaFoldDB" id="A0A3E5BAJ8"/>
<evidence type="ECO:0000313" key="2">
    <source>
        <dbReference type="Proteomes" id="UP000260983"/>
    </source>
</evidence>
<dbReference type="EMBL" id="QSUL01000008">
    <property type="protein sequence ID" value="RGN34620.1"/>
    <property type="molecule type" value="Genomic_DNA"/>
</dbReference>